<organism evidence="3 4">
    <name type="scientific">Saccharolobus solfataricus</name>
    <name type="common">Sulfolobus solfataricus</name>
    <dbReference type="NCBI Taxonomy" id="2287"/>
    <lineage>
        <taxon>Archaea</taxon>
        <taxon>Thermoproteota</taxon>
        <taxon>Thermoprotei</taxon>
        <taxon>Sulfolobales</taxon>
        <taxon>Sulfolobaceae</taxon>
        <taxon>Saccharolobus</taxon>
    </lineage>
</organism>
<dbReference type="Proteomes" id="UP000594632">
    <property type="component" value="Chromosome"/>
</dbReference>
<dbReference type="GeneID" id="1454341"/>
<evidence type="ECO:0000313" key="4">
    <source>
        <dbReference type="Proteomes" id="UP000076770"/>
    </source>
</evidence>
<dbReference type="Proteomes" id="UP000076770">
    <property type="component" value="Chromosome i"/>
</dbReference>
<name>A0A157T0V7_SACSO</name>
<evidence type="ECO:0000313" key="3">
    <source>
        <dbReference type="EMBL" id="SAI84992.1"/>
    </source>
</evidence>
<evidence type="ECO:0000313" key="2">
    <source>
        <dbReference type="EMBL" id="QPG48973.1"/>
    </source>
</evidence>
<dbReference type="InterPro" id="IPR018977">
    <property type="entry name" value="NurA_domain"/>
</dbReference>
<dbReference type="PATRIC" id="fig|2287.9.peg.1468"/>
<reference evidence="4" key="2">
    <citation type="submission" date="2016-04" db="EMBL/GenBank/DDBJ databases">
        <authorList>
            <person name="Shah S.A."/>
            <person name="Garrett R.A."/>
        </authorList>
    </citation>
    <scope>NUCLEOTIDE SEQUENCE [LARGE SCALE GENOMIC DNA]</scope>
    <source>
        <strain evidence="4">ATCC 35091 / DSM 1616 / JCM 8930 / NBRC 15331 / P1</strain>
    </source>
</reference>
<dbReference type="AlphaFoldDB" id="A0A157T0V7"/>
<dbReference type="SMART" id="SM00933">
    <property type="entry name" value="NurA"/>
    <property type="match status" value="1"/>
</dbReference>
<dbReference type="EMBL" id="CP050869">
    <property type="protein sequence ID" value="QPG48973.1"/>
    <property type="molecule type" value="Genomic_DNA"/>
</dbReference>
<evidence type="ECO:0000259" key="1">
    <source>
        <dbReference type="SMART" id="SM00933"/>
    </source>
</evidence>
<dbReference type="OrthoDB" id="36771at2157"/>
<dbReference type="Pfam" id="PF09376">
    <property type="entry name" value="NurA"/>
    <property type="match status" value="1"/>
</dbReference>
<dbReference type="RefSeq" id="WP_010923319.1">
    <property type="nucleotide sequence ID" value="NZ_LT549890.1"/>
</dbReference>
<reference evidence="2 5" key="3">
    <citation type="journal article" date="2020" name="Nat. Commun.">
        <title>The structures of two archaeal type IV pili illuminate evolutionary relationships.</title>
        <authorList>
            <person name="Wang F."/>
            <person name="Baquero D.P."/>
            <person name="Su Z."/>
            <person name="Beltran L.C."/>
            <person name="Prangishvili D."/>
            <person name="Krupovic M."/>
            <person name="Egelman E.H."/>
        </authorList>
    </citation>
    <scope>NUCLEOTIDE SEQUENCE [LARGE SCALE GENOMIC DNA]</scope>
    <source>
        <strain evidence="2 5">POZ149</strain>
    </source>
</reference>
<feature type="domain" description="NurA" evidence="1">
    <location>
        <begin position="65"/>
        <end position="353"/>
    </location>
</feature>
<proteinExistence type="predicted"/>
<sequence>MNWKVTIKNTIEELAKLKKDVKIENEGDPEHELSDAEDKVMKIELEEEFKPTMYSLYEFKSLNDKRIASIDSSSRYLRDFSVNTCLIGLSVYSNREGFIDGPFTVDIPYIGISSYREILESLKIDDINVRYKNVVNYYYVNEPNNEYKIDDIADELRLEAENVGLKRVIQNHDIVIIDGPIYPTPLELTEEINLETEARRKHRLAYAKLVNERIELLNNNVIGVVKRLENSKKLWRVKEINETIGNVKRMKDVTIIELIDERLCRKNYEYVCTIGPFKIEYALEVKDEDGRNVIEKVPTKYAYYVIIRKKYFPPTFLRIESTNKNLDISPVLSRLTERLMPTYIEIVDRRSKRISASLFLYAYEIASNYLNIIHDDKMGYLSVISQFTSE</sequence>
<protein>
    <submittedName>
        <fullName evidence="2">DNA double-strand break repair nuclease NurA</fullName>
    </submittedName>
</protein>
<evidence type="ECO:0000313" key="5">
    <source>
        <dbReference type="Proteomes" id="UP000594632"/>
    </source>
</evidence>
<dbReference type="GeneID" id="27427695"/>
<gene>
    <name evidence="2" type="ORF">HFC64_02695</name>
    <name evidence="3" type="ORF">SSOP1_1438</name>
</gene>
<dbReference type="EMBL" id="LT549890">
    <property type="protein sequence ID" value="SAI84992.1"/>
    <property type="molecule type" value="Genomic_DNA"/>
</dbReference>
<reference evidence="3" key="1">
    <citation type="submission" date="2016-04" db="EMBL/GenBank/DDBJ databases">
        <authorList>
            <person name="Evans L.H."/>
            <person name="Alamgir A."/>
            <person name="Owens N."/>
            <person name="Weber N.D."/>
            <person name="Virtaneva K."/>
            <person name="Barbian K."/>
            <person name="Babar A."/>
            <person name="Rosenke K."/>
        </authorList>
    </citation>
    <scope>NUCLEOTIDE SEQUENCE</scope>
    <source>
        <strain evidence="3">P1</strain>
    </source>
</reference>
<accession>A0A157T0V7</accession>